<dbReference type="Pfam" id="PF21787">
    <property type="entry name" value="TNP-like_RNaseH_N"/>
    <property type="match status" value="1"/>
</dbReference>
<organism evidence="2">
    <name type="scientific">Amphimedon queenslandica</name>
    <name type="common">Sponge</name>
    <dbReference type="NCBI Taxonomy" id="400682"/>
    <lineage>
        <taxon>Eukaryota</taxon>
        <taxon>Metazoa</taxon>
        <taxon>Porifera</taxon>
        <taxon>Demospongiae</taxon>
        <taxon>Heteroscleromorpha</taxon>
        <taxon>Haplosclerida</taxon>
        <taxon>Niphatidae</taxon>
        <taxon>Amphimedon</taxon>
    </lineage>
</organism>
<evidence type="ECO:0000259" key="1">
    <source>
        <dbReference type="Pfam" id="PF21787"/>
    </source>
</evidence>
<sequence>MKDGVLIFDEVKVISRIMWNSRSQTLIGLSMTHEQMASIGDIFQTIDDESVLRTSHILQFLWRDLTSNFDIIGPYFTSASTIDSKFTLACVLETIRLFQLHGLSTSLLVCDGASTNLSLIKASHGTSGVYPILKGERDPYAVEPCMMNPFNPPNLIFWVICPTHQVMC</sequence>
<dbReference type="EnsemblMetazoa" id="Aqu2.1.19502_001">
    <property type="protein sequence ID" value="Aqu2.1.19502_001"/>
    <property type="gene ID" value="Aqu2.1.19502"/>
</dbReference>
<accession>A0A1X7TW05</accession>
<protein>
    <recommendedName>
        <fullName evidence="1">Transposable element P transposase-like RNase H domain-containing protein</fullName>
    </recommendedName>
</protein>
<feature type="domain" description="Transposable element P transposase-like RNase H" evidence="1">
    <location>
        <begin position="2"/>
        <end position="122"/>
    </location>
</feature>
<name>A0A1X7TW05_AMPQE</name>
<dbReference type="InterPro" id="IPR048365">
    <property type="entry name" value="TNP-like_RNaseH_N"/>
</dbReference>
<dbReference type="AlphaFoldDB" id="A0A1X7TW05"/>
<dbReference type="OrthoDB" id="5979814at2759"/>
<evidence type="ECO:0000313" key="2">
    <source>
        <dbReference type="EnsemblMetazoa" id="Aqu2.1.19502_001"/>
    </source>
</evidence>
<proteinExistence type="predicted"/>
<reference evidence="2" key="1">
    <citation type="submission" date="2017-05" db="UniProtKB">
        <authorList>
            <consortium name="EnsemblMetazoa"/>
        </authorList>
    </citation>
    <scope>IDENTIFICATION</scope>
</reference>
<dbReference type="InParanoid" id="A0A1X7TW05"/>